<keyword evidence="2" id="KW-1185">Reference proteome</keyword>
<dbReference type="AlphaFoldDB" id="A0A0E3JZJ4"/>
<dbReference type="KEGG" id="csq:CSCA_2543"/>
<dbReference type="InterPro" id="IPR002829">
    <property type="entry name" value="DUF116"/>
</dbReference>
<gene>
    <name evidence="1" type="ORF">CSCA_2543</name>
</gene>
<reference evidence="1 2" key="1">
    <citation type="journal article" date="2015" name="J. Biotechnol.">
        <title>Complete genome sequence of a malodorant-producing acetogen, Clostridium scatologenes ATCC 25775(T).</title>
        <authorList>
            <person name="Zhu Z."/>
            <person name="Guo T."/>
            <person name="Zheng H."/>
            <person name="Song T."/>
            <person name="Ouyang P."/>
            <person name="Xie J."/>
        </authorList>
    </citation>
    <scope>NUCLEOTIDE SEQUENCE [LARGE SCALE GENOMIC DNA]</scope>
    <source>
        <strain evidence="1 2">ATCC 25775</strain>
    </source>
</reference>
<accession>A0A0E3JZJ4</accession>
<proteinExistence type="predicted"/>
<dbReference type="RefSeq" id="WP_029161727.1">
    <property type="nucleotide sequence ID" value="NZ_CP009933.1"/>
</dbReference>
<dbReference type="Proteomes" id="UP000033115">
    <property type="component" value="Chromosome"/>
</dbReference>
<dbReference type="EMBL" id="CP009933">
    <property type="protein sequence ID" value="AKA69668.1"/>
    <property type="molecule type" value="Genomic_DNA"/>
</dbReference>
<dbReference type="STRING" id="1548.CSCA_2543"/>
<sequence>MNIITYCLKNENINSDLYYKEISLLSVKVVEKLKNSVFSIINDFEGFIKKRDIEQCRSNEEYMLEFLTIGVLLLVYMNRARKLKLAPQKMLSYLSVFRNNVKPLKPALNKLKGILSTTFLSENSENSTISEQVYFDDFVNLIKWMEASGDFKFCLDRLINWYKFLKSKPGKYRNEFVSKANFIAKWFKVEGSRELGKYTSQVSNFLNQSYPKYKFREDMIFCGRKEIEYHLNMVGAEILNKAFKEDFIKTKYKMVLVPSCMRFHNDIKCKAKKTDKGYLCASCTESCRVNKLSQTGNKYNFKVYMIFHESEAFSKEKIKKGEIGVVGVACVLNLLEGGWRAKSLNFVPQCVILDYCGCKKHWHKEGIQTDINIKQLKRVLQIS</sequence>
<dbReference type="HOGENOM" id="CLU_055759_0_0_9"/>
<dbReference type="PANTHER" id="PTHR43801">
    <property type="entry name" value="NUCLEOTIDE-BINDING PROTEIN-RELATED"/>
    <property type="match status" value="1"/>
</dbReference>
<name>A0A0E3JZJ4_CLOSL</name>
<protein>
    <recommendedName>
        <fullName evidence="3">DUF116 domain-containing protein</fullName>
    </recommendedName>
</protein>
<evidence type="ECO:0008006" key="3">
    <source>
        <dbReference type="Google" id="ProtNLM"/>
    </source>
</evidence>
<evidence type="ECO:0000313" key="1">
    <source>
        <dbReference type="EMBL" id="AKA69668.1"/>
    </source>
</evidence>
<dbReference type="PANTHER" id="PTHR43801:SF1">
    <property type="entry name" value="POLYPRENYL SYNTHETASE"/>
    <property type="match status" value="1"/>
</dbReference>
<evidence type="ECO:0000313" key="2">
    <source>
        <dbReference type="Proteomes" id="UP000033115"/>
    </source>
</evidence>
<dbReference type="Pfam" id="PF01976">
    <property type="entry name" value="DUF116"/>
    <property type="match status" value="1"/>
</dbReference>
<organism evidence="1 2">
    <name type="scientific">Clostridium scatologenes</name>
    <dbReference type="NCBI Taxonomy" id="1548"/>
    <lineage>
        <taxon>Bacteria</taxon>
        <taxon>Bacillati</taxon>
        <taxon>Bacillota</taxon>
        <taxon>Clostridia</taxon>
        <taxon>Eubacteriales</taxon>
        <taxon>Clostridiaceae</taxon>
        <taxon>Clostridium</taxon>
    </lineage>
</organism>